<evidence type="ECO:0000256" key="9">
    <source>
        <dbReference type="RuleBase" id="RU361205"/>
    </source>
</evidence>
<dbReference type="InterPro" id="IPR000489">
    <property type="entry name" value="Pterin-binding_dom"/>
</dbReference>
<sequence>MANNFLCGRFEFDLERPLVMGIVNVTPDSFSDGGEHGDTDSAVAHARRLIEEGAQILDLGGESTRPGADPVSVADELDRLLPVVEALRDCGVPLSIDTFKPEVMRATLDAGADMINDIYGFRQPGAIEAVSQSRCGLCVMHMKGEPRTMQAAPPEYTDLIGEIGLFLGARAQKLRAAWIDPRRIVLDPGFGFGKTADQNFQLLRRLSSLRSTGYPLLIGLSRKNMIGQATGRPVGDRLPGSIAAALACVARGASIVRVHDVAATVDALKVWQAAEQGAISS</sequence>
<keyword evidence="12" id="KW-1185">Reference proteome</keyword>
<dbReference type="OrthoDB" id="9811744at2"/>
<accession>A0A2S0IBL1</accession>
<dbReference type="CDD" id="cd00739">
    <property type="entry name" value="DHPS"/>
    <property type="match status" value="1"/>
</dbReference>
<dbReference type="InterPro" id="IPR011005">
    <property type="entry name" value="Dihydropteroate_synth-like_sf"/>
</dbReference>
<evidence type="ECO:0000256" key="2">
    <source>
        <dbReference type="ARBA" id="ARBA00001946"/>
    </source>
</evidence>
<dbReference type="EC" id="2.5.1.15" evidence="4 9"/>
<dbReference type="EMBL" id="CP023270">
    <property type="protein sequence ID" value="AVJ29420.1"/>
    <property type="molecule type" value="Genomic_DNA"/>
</dbReference>
<evidence type="ECO:0000313" key="12">
    <source>
        <dbReference type="Proteomes" id="UP000239477"/>
    </source>
</evidence>
<dbReference type="GO" id="GO:0046654">
    <property type="term" value="P:tetrahydrofolate biosynthetic process"/>
    <property type="evidence" value="ECO:0007669"/>
    <property type="project" value="UniProtKB-UniPathway"/>
</dbReference>
<dbReference type="SUPFAM" id="SSF51717">
    <property type="entry name" value="Dihydropteroate synthetase-like"/>
    <property type="match status" value="1"/>
</dbReference>
<evidence type="ECO:0000256" key="7">
    <source>
        <dbReference type="ARBA" id="ARBA00022842"/>
    </source>
</evidence>
<dbReference type="PANTHER" id="PTHR20941">
    <property type="entry name" value="FOLATE SYNTHESIS PROTEINS"/>
    <property type="match status" value="1"/>
</dbReference>
<dbReference type="InterPro" id="IPR006390">
    <property type="entry name" value="DHP_synth_dom"/>
</dbReference>
<dbReference type="NCBIfam" id="TIGR01496">
    <property type="entry name" value="DHPS"/>
    <property type="match status" value="1"/>
</dbReference>
<comment type="pathway">
    <text evidence="3 9">Cofactor biosynthesis; tetrahydrofolate biosynthesis; 7,8-dihydrofolate from 2-amino-4-hydroxy-6-hydroxymethyl-7,8-dihydropteridine diphosphate and 4-aminobenzoate: step 1/2.</text>
</comment>
<comment type="function">
    <text evidence="9">Catalyzes the condensation of para-aminobenzoate (pABA) with 6-hydroxymethyl-7,8-dihydropterin diphosphate (DHPt-PP) to form 7,8-dihydropteroate (H2Pte), the immediate precursor of folate derivatives.</text>
</comment>
<evidence type="ECO:0000259" key="10">
    <source>
        <dbReference type="PROSITE" id="PS50972"/>
    </source>
</evidence>
<comment type="cofactor">
    <cofactor evidence="2 9">
        <name>Mg(2+)</name>
        <dbReference type="ChEBI" id="CHEBI:18420"/>
    </cofactor>
</comment>
<keyword evidence="6 9" id="KW-0479">Metal-binding</keyword>
<feature type="domain" description="Pterin-binding" evidence="10">
    <location>
        <begin position="17"/>
        <end position="269"/>
    </location>
</feature>
<dbReference type="GO" id="GO:0046872">
    <property type="term" value="F:metal ion binding"/>
    <property type="evidence" value="ECO:0007669"/>
    <property type="project" value="UniProtKB-KW"/>
</dbReference>
<comment type="catalytic activity">
    <reaction evidence="1">
        <text>(7,8-dihydropterin-6-yl)methyl diphosphate + 4-aminobenzoate = 7,8-dihydropteroate + diphosphate</text>
        <dbReference type="Rhea" id="RHEA:19949"/>
        <dbReference type="ChEBI" id="CHEBI:17836"/>
        <dbReference type="ChEBI" id="CHEBI:17839"/>
        <dbReference type="ChEBI" id="CHEBI:33019"/>
        <dbReference type="ChEBI" id="CHEBI:72950"/>
        <dbReference type="EC" id="2.5.1.15"/>
    </reaction>
</comment>
<dbReference type="Gene3D" id="3.20.20.20">
    <property type="entry name" value="Dihydropteroate synthase-like"/>
    <property type="match status" value="1"/>
</dbReference>
<evidence type="ECO:0000256" key="8">
    <source>
        <dbReference type="ARBA" id="ARBA00022909"/>
    </source>
</evidence>
<dbReference type="Pfam" id="PF00809">
    <property type="entry name" value="Pterin_bind"/>
    <property type="match status" value="1"/>
</dbReference>
<dbReference type="AlphaFoldDB" id="A0A2S0IBL1"/>
<dbReference type="PROSITE" id="PS50972">
    <property type="entry name" value="PTERIN_BINDING"/>
    <property type="match status" value="1"/>
</dbReference>
<dbReference type="InterPro" id="IPR045031">
    <property type="entry name" value="DHP_synth-like"/>
</dbReference>
<protein>
    <recommendedName>
        <fullName evidence="4 9">Dihydropteroate synthase</fullName>
        <shortName evidence="9">DHPS</shortName>
        <ecNumber evidence="4 9">2.5.1.15</ecNumber>
    </recommendedName>
    <alternativeName>
        <fullName evidence="9">Dihydropteroate pyrophosphorylase</fullName>
    </alternativeName>
</protein>
<keyword evidence="7 9" id="KW-0460">Magnesium</keyword>
<dbReference type="GO" id="GO:0046656">
    <property type="term" value="P:folic acid biosynthetic process"/>
    <property type="evidence" value="ECO:0007669"/>
    <property type="project" value="UniProtKB-KW"/>
</dbReference>
<evidence type="ECO:0000256" key="1">
    <source>
        <dbReference type="ARBA" id="ARBA00000012"/>
    </source>
</evidence>
<name>A0A2S0IBL1_9BURK</name>
<evidence type="ECO:0000256" key="5">
    <source>
        <dbReference type="ARBA" id="ARBA00022679"/>
    </source>
</evidence>
<reference evidence="11 12" key="1">
    <citation type="submission" date="2017-09" db="EMBL/GenBank/DDBJ databases">
        <title>Genomic, metabolic, and phenotypic characteristics of bacterial isolates from the natural microbiome of the model nematode Caenorhabditis elegans.</title>
        <authorList>
            <person name="Zimmermann J."/>
            <person name="Obeng N."/>
            <person name="Yang W."/>
            <person name="Obeng O."/>
            <person name="Kissoyan K."/>
            <person name="Pees B."/>
            <person name="Dirksen P."/>
            <person name="Hoppner M."/>
            <person name="Franke A."/>
            <person name="Rosenstiel P."/>
            <person name="Leippe M."/>
            <person name="Dierking K."/>
            <person name="Kaleta C."/>
            <person name="Schulenburg H."/>
        </authorList>
    </citation>
    <scope>NUCLEOTIDE SEQUENCE [LARGE SCALE GENOMIC DNA]</scope>
    <source>
        <strain evidence="11 12">MYb73</strain>
    </source>
</reference>
<dbReference type="GO" id="GO:0005829">
    <property type="term" value="C:cytosol"/>
    <property type="evidence" value="ECO:0007669"/>
    <property type="project" value="TreeGrafter"/>
</dbReference>
<evidence type="ECO:0000256" key="6">
    <source>
        <dbReference type="ARBA" id="ARBA00022723"/>
    </source>
</evidence>
<dbReference type="PROSITE" id="PS00793">
    <property type="entry name" value="DHPS_2"/>
    <property type="match status" value="1"/>
</dbReference>
<dbReference type="Proteomes" id="UP000239477">
    <property type="component" value="Chromosome"/>
</dbReference>
<dbReference type="GO" id="GO:0004156">
    <property type="term" value="F:dihydropteroate synthase activity"/>
    <property type="evidence" value="ECO:0007669"/>
    <property type="project" value="UniProtKB-EC"/>
</dbReference>
<dbReference type="PROSITE" id="PS00792">
    <property type="entry name" value="DHPS_1"/>
    <property type="match status" value="1"/>
</dbReference>
<evidence type="ECO:0000313" key="11">
    <source>
        <dbReference type="EMBL" id="AVJ29420.1"/>
    </source>
</evidence>
<gene>
    <name evidence="11" type="primary">folP</name>
    <name evidence="11" type="ORF">CLM73_21200</name>
</gene>
<keyword evidence="5 9" id="KW-0808">Transferase</keyword>
<organism evidence="11 12">
    <name type="scientific">Achromobacter spanius</name>
    <dbReference type="NCBI Taxonomy" id="217203"/>
    <lineage>
        <taxon>Bacteria</taxon>
        <taxon>Pseudomonadati</taxon>
        <taxon>Pseudomonadota</taxon>
        <taxon>Betaproteobacteria</taxon>
        <taxon>Burkholderiales</taxon>
        <taxon>Alcaligenaceae</taxon>
        <taxon>Achromobacter</taxon>
    </lineage>
</organism>
<comment type="similarity">
    <text evidence="9">Belongs to the DHPS family.</text>
</comment>
<evidence type="ECO:0000256" key="4">
    <source>
        <dbReference type="ARBA" id="ARBA00012458"/>
    </source>
</evidence>
<keyword evidence="8 9" id="KW-0289">Folate biosynthesis</keyword>
<dbReference type="UniPathway" id="UPA00077">
    <property type="reaction ID" value="UER00156"/>
</dbReference>
<dbReference type="RefSeq" id="WP_105240124.1">
    <property type="nucleotide sequence ID" value="NZ_CP023270.1"/>
</dbReference>
<dbReference type="PANTHER" id="PTHR20941:SF1">
    <property type="entry name" value="FOLIC ACID SYNTHESIS PROTEIN FOL1"/>
    <property type="match status" value="1"/>
</dbReference>
<proteinExistence type="inferred from homology"/>
<evidence type="ECO:0000256" key="3">
    <source>
        <dbReference type="ARBA" id="ARBA00004763"/>
    </source>
</evidence>